<proteinExistence type="predicted"/>
<dbReference type="EMBL" id="CP041730">
    <property type="protein sequence ID" value="QDQ25935.1"/>
    <property type="molecule type" value="Genomic_DNA"/>
</dbReference>
<sequence length="167" mass="18683">MFMHWFKWLVAGRELRELARWQAYGAAAPRWSAAFPDDGPGLVTLMPYPIIAVGDGIERKFEGGASAEQSEDGCAAAAVARELGKRLVWVARESSERAMAIGRKDRQLQIANNRIAELEGQVIEYKRALNRLVRNSSESHCTAGKLRKYGILFKNQAIFAYFLSKPP</sequence>
<protein>
    <submittedName>
        <fullName evidence="2">Uncharacterized protein</fullName>
    </submittedName>
</protein>
<dbReference type="AlphaFoldDB" id="A0A516SCQ9"/>
<evidence type="ECO:0000256" key="1">
    <source>
        <dbReference type="SAM" id="Coils"/>
    </source>
</evidence>
<dbReference type="KEGG" id="cari:FNU76_05965"/>
<organism evidence="2 3">
    <name type="scientific">Chitinimonas arctica</name>
    <dbReference type="NCBI Taxonomy" id="2594795"/>
    <lineage>
        <taxon>Bacteria</taxon>
        <taxon>Pseudomonadati</taxon>
        <taxon>Pseudomonadota</taxon>
        <taxon>Betaproteobacteria</taxon>
        <taxon>Neisseriales</taxon>
        <taxon>Chitinibacteraceae</taxon>
        <taxon>Chitinimonas</taxon>
    </lineage>
</organism>
<evidence type="ECO:0000313" key="2">
    <source>
        <dbReference type="EMBL" id="QDQ25935.1"/>
    </source>
</evidence>
<dbReference type="Proteomes" id="UP000317550">
    <property type="component" value="Chromosome"/>
</dbReference>
<accession>A0A516SCQ9</accession>
<reference evidence="3" key="1">
    <citation type="submission" date="2019-07" db="EMBL/GenBank/DDBJ databases">
        <title>Chitinimonas sp. nov., isolated from Ny-Alesund, arctica soil.</title>
        <authorList>
            <person name="Xu Q."/>
            <person name="Peng F."/>
        </authorList>
    </citation>
    <scope>NUCLEOTIDE SEQUENCE [LARGE SCALE GENOMIC DNA]</scope>
    <source>
        <strain evidence="3">R3-44</strain>
    </source>
</reference>
<dbReference type="RefSeq" id="WP_143856858.1">
    <property type="nucleotide sequence ID" value="NZ_CP041730.1"/>
</dbReference>
<keyword evidence="3" id="KW-1185">Reference proteome</keyword>
<gene>
    <name evidence="2" type="ORF">FNU76_05965</name>
</gene>
<feature type="coiled-coil region" evidence="1">
    <location>
        <begin position="101"/>
        <end position="135"/>
    </location>
</feature>
<keyword evidence="1" id="KW-0175">Coiled coil</keyword>
<name>A0A516SCQ9_9NEIS</name>
<evidence type="ECO:0000313" key="3">
    <source>
        <dbReference type="Proteomes" id="UP000317550"/>
    </source>
</evidence>